<evidence type="ECO:0000259" key="8">
    <source>
        <dbReference type="PROSITE" id="PS51981"/>
    </source>
</evidence>
<dbReference type="Gene3D" id="3.40.50.300">
    <property type="entry name" value="P-loop containing nucleotide triphosphate hydrolases"/>
    <property type="match status" value="3"/>
</dbReference>
<dbReference type="InterPro" id="IPR046439">
    <property type="entry name" value="ZF_RZ_dom"/>
</dbReference>
<dbReference type="InterPro" id="IPR027417">
    <property type="entry name" value="P-loop_NTPase"/>
</dbReference>
<dbReference type="Pfam" id="PF20173">
    <property type="entry name" value="ZnF_RZ-type"/>
    <property type="match status" value="1"/>
</dbReference>
<evidence type="ECO:0000256" key="5">
    <source>
        <dbReference type="ARBA" id="ARBA00022833"/>
    </source>
</evidence>
<dbReference type="RefSeq" id="XP_006812407.1">
    <property type="nucleotide sequence ID" value="XM_006812344.1"/>
</dbReference>
<dbReference type="InterPro" id="IPR057373">
    <property type="entry name" value="ZNFX1"/>
</dbReference>
<dbReference type="Proteomes" id="UP000694865">
    <property type="component" value="Unplaced"/>
</dbReference>
<feature type="region of interest" description="Disordered" evidence="7">
    <location>
        <begin position="82"/>
        <end position="109"/>
    </location>
</feature>
<dbReference type="Pfam" id="PF13087">
    <property type="entry name" value="AAA_12"/>
    <property type="match status" value="1"/>
</dbReference>
<evidence type="ECO:0000256" key="2">
    <source>
        <dbReference type="ARBA" id="ARBA00022490"/>
    </source>
</evidence>
<dbReference type="GeneID" id="102807004"/>
<dbReference type="InterPro" id="IPR045055">
    <property type="entry name" value="DNA2/NAM7-like"/>
</dbReference>
<feature type="region of interest" description="Disordered" evidence="7">
    <location>
        <begin position="635"/>
        <end position="657"/>
    </location>
</feature>
<evidence type="ECO:0000256" key="7">
    <source>
        <dbReference type="SAM" id="MobiDB-lite"/>
    </source>
</evidence>
<evidence type="ECO:0000256" key="6">
    <source>
        <dbReference type="ARBA" id="ARBA00022859"/>
    </source>
</evidence>
<dbReference type="PANTHER" id="PTHR10887:SF341">
    <property type="entry name" value="NFX1-TYPE ZINC FINGER-CONTAINING PROTEIN 1"/>
    <property type="match status" value="1"/>
</dbReference>
<protein>
    <submittedName>
        <fullName evidence="10">NFX1-type zinc finger-containing protein 1-like</fullName>
    </submittedName>
</protein>
<proteinExistence type="predicted"/>
<accession>A0ABM0LXB6</accession>
<dbReference type="CDD" id="cd18808">
    <property type="entry name" value="SF1_C_Upf1"/>
    <property type="match status" value="1"/>
</dbReference>
<gene>
    <name evidence="10" type="primary">LOC102807004</name>
</gene>
<sequence>MPTETSGRLQEEFPKFIHNTIHFLHETLTRLPSSYDNLCTPLASLQVTVGILNSSCVMRSSDIDKSLNELVALRDDLMNKKRMGQKVKSPEDDESVQDEMHVNGPPNDFREVSIFPTPEDVLTKEQPYIRPNIVRGKYQDLDHYLDVQFRLYREDFLAPLREGIDEYISQLKDRNIRRHYQDIRVYTGVEIVQSVCTNQGLFHTLQFDISRLKRVNWEFSKRLIYGALVCLSNDDFKTMYFATVANRIPKRLQNGHIDVNFVGGTQTVSTLVQSSQRRQFTMVETSAYFEACNHVLKALQQIKEGELPFEQYFLHCDTDVQPPAYMRRRNFMFLGSQNDITFDFTPILNVPVLKTPLFDDSDSEDELLVTPLFESNETKRATKVPILKKSAWPSADILGFDESQLAAVHSALTKEISVIQGPPGTGKTYIGLKIAQLLLHNRPLWNKEEQQPLLVVCYTNHALDQFLEGIYNFQKKGIVRAGSRSSSEKMKKCTLSEIKHKNRTDRVVPRAIFTCGKTIKDNMKSLEEQISKSRDCLYKLSTSLIPLNILRKFISYKHQISLMRYSFGRGTRYSELHFWLGIFGNPFEQVMFDVGLYEEEEEEEEEEDTTKVKVDTEADMLQQLRIGDEAVEILTSDKPTRKPRAKKHNEKQSGEEWQTVNNKKKVKGRIRTHMRNKASMHVSEADGVHDVWQLQIEDRWRLYHHWLNRYTKQQGECIAQLERKYEKEAQRLQEIGLEEDLEILKDAAVIGMTTTGAARYRSILQRVKPKIIIVEEAAEVLEAHIITALTASCEQLILIGDHKQLRPTPNVYKLARKFNLDYSLFERMIKNNMHCDCLELQHRMRPEISVLMDHIYVGLKDHESVFEYENVKGVGSNVFFINHKYPEIENEELLSHANEHEAMYVAALCRYILLQGYDPSRVTVLTTYKGQLFKLKGIMKKMSIFGGVHVTAVDNFQGEENDIIILSLVRSNSQGKIGFLAVENRVCVALSRAKIGFYCVGNISFLADHSELWKKIQADMERRDCIGTSLLLRCQNHPGTTIEAKTEKDFHSAPEGGCMKPCEARLKCGHVCVLTCHPADPEHKIYKCRKPCVRKICDQKHPCLKPCFEECGNCMTKIPKIIPRCDHLQDVPCSVDPEDFVCLEKCKKTLECGHQCTNVCGVRCVLPKNCREYISRIWPCGHEVETMCRNKPEDYPCPEKCKEQLSCGDGCGGTCGTCSHGRLHIECKAHCGRTLVCGHSCKGDCTVYCPPCSLPCENRCSHGKCQGECGQPCNTCAERCQWRCQHYRCTKLCGEKCNRPRCDQPCKKILKCRHSCIGLCGEPCPKKCRICDRKEVTEIFFGDEDEPDALFIELEDCGHVFEVNGLDQWVDDNQDSSTEDDVIQLKVCPRCKTPIRKNLRYGNVIKSILSDIEVVKQKILGDKDSIELKVDELRYRLDNLTDRGVLGGNGDDANAKQQILDMLVAPDVLSSENLHAIENQINLLEAASGVEKLFAKGMKNIFITSLRRDSTTRQDVALVDSHIQRFIKWLMYWKYRMTDQALQDAETEISRLNLIANLYILEAGIRKHEMEVTQKRRNALDSLHKTIKNGEKMEKTKIDEWKKYLKMVQSSYPVLQPLSNELKAEIVKAVGLSAGHWYKCPNGHFYAIGECGGASERGTCPECGKAIGGMNHRLEDGNAHAPEMDGSRYAAYSDEANMNIHNFDIDDLF</sequence>
<reference evidence="10" key="1">
    <citation type="submission" date="2025-08" db="UniProtKB">
        <authorList>
            <consortium name="RefSeq"/>
        </authorList>
    </citation>
    <scope>IDENTIFICATION</scope>
    <source>
        <tissue evidence="10">Testes</tissue>
    </source>
</reference>
<organism evidence="9 10">
    <name type="scientific">Saccoglossus kowalevskii</name>
    <name type="common">Acorn worm</name>
    <dbReference type="NCBI Taxonomy" id="10224"/>
    <lineage>
        <taxon>Eukaryota</taxon>
        <taxon>Metazoa</taxon>
        <taxon>Hemichordata</taxon>
        <taxon>Enteropneusta</taxon>
        <taxon>Harrimaniidae</taxon>
        <taxon>Saccoglossus</taxon>
    </lineage>
</organism>
<name>A0ABM0LXB6_SACKO</name>
<evidence type="ECO:0000313" key="10">
    <source>
        <dbReference type="RefSeq" id="XP_006812407.1"/>
    </source>
</evidence>
<dbReference type="PROSITE" id="PS51981">
    <property type="entry name" value="ZF_RZ"/>
    <property type="match status" value="1"/>
</dbReference>
<evidence type="ECO:0000256" key="3">
    <source>
        <dbReference type="ARBA" id="ARBA00022723"/>
    </source>
</evidence>
<evidence type="ECO:0000313" key="9">
    <source>
        <dbReference type="Proteomes" id="UP000694865"/>
    </source>
</evidence>
<keyword evidence="3" id="KW-0479">Metal-binding</keyword>
<keyword evidence="9" id="KW-1185">Reference proteome</keyword>
<keyword evidence="5" id="KW-0862">Zinc</keyword>
<evidence type="ECO:0000256" key="4">
    <source>
        <dbReference type="ARBA" id="ARBA00022771"/>
    </source>
</evidence>
<comment type="subcellular location">
    <subcellularLocation>
        <location evidence="1">Cytoplasm</location>
    </subcellularLocation>
</comment>
<dbReference type="CDD" id="cd17936">
    <property type="entry name" value="EEXXEc_NFX1"/>
    <property type="match status" value="1"/>
</dbReference>
<dbReference type="InterPro" id="IPR041679">
    <property type="entry name" value="DNA2/NAM7-like_C"/>
</dbReference>
<keyword evidence="6" id="KW-0391">Immunity</keyword>
<dbReference type="InterPro" id="IPR047187">
    <property type="entry name" value="SF1_C_Upf1"/>
</dbReference>
<keyword evidence="2" id="KW-0963">Cytoplasm</keyword>
<dbReference type="SUPFAM" id="SSF52540">
    <property type="entry name" value="P-loop containing nucleoside triphosphate hydrolases"/>
    <property type="match status" value="1"/>
</dbReference>
<feature type="domain" description="RZ-type" evidence="8">
    <location>
        <begin position="1618"/>
        <end position="1689"/>
    </location>
</feature>
<evidence type="ECO:0000256" key="1">
    <source>
        <dbReference type="ARBA" id="ARBA00004496"/>
    </source>
</evidence>
<keyword evidence="4" id="KW-0863">Zinc-finger</keyword>
<dbReference type="InterPro" id="IPR041677">
    <property type="entry name" value="DNA2/NAM7_AAA_11"/>
</dbReference>
<dbReference type="Pfam" id="PF13086">
    <property type="entry name" value="AAA_11"/>
    <property type="match status" value="2"/>
</dbReference>
<dbReference type="PANTHER" id="PTHR10887">
    <property type="entry name" value="DNA2/NAM7 HELICASE FAMILY"/>
    <property type="match status" value="1"/>
</dbReference>
<dbReference type="Pfam" id="PF25396">
    <property type="entry name" value="ZNFX1"/>
    <property type="match status" value="1"/>
</dbReference>